<dbReference type="Proteomes" id="UP000246073">
    <property type="component" value="Unassembled WGS sequence"/>
</dbReference>
<proteinExistence type="predicted"/>
<reference evidence="2" key="1">
    <citation type="submission" date="2017-12" db="EMBL/GenBank/DDBJ databases">
        <authorList>
            <person name="Diaz M."/>
        </authorList>
    </citation>
    <scope>NUCLEOTIDE SEQUENCE [LARGE SCALE GENOMIC DNA]</scope>
    <source>
        <strain evidence="2">FI11154</strain>
    </source>
</reference>
<gene>
    <name evidence="1" type="ORF">OHAE_5314</name>
</gene>
<sequence length="41" mass="4751">MALHEKFDQLRANELKGLIEKQQEQIKILSNMVLSNKVAKL</sequence>
<dbReference type="AlphaFoldDB" id="A0A2P9HF29"/>
<name>A0A2P9HF29_9HYPH</name>
<dbReference type="EMBL" id="OOFM01000003">
    <property type="protein sequence ID" value="SPL62707.1"/>
    <property type="molecule type" value="Genomic_DNA"/>
</dbReference>
<organism evidence="1 2">
    <name type="scientific">Ochrobactrum soli</name>
    <dbReference type="NCBI Taxonomy" id="2448455"/>
    <lineage>
        <taxon>Bacteria</taxon>
        <taxon>Pseudomonadati</taxon>
        <taxon>Pseudomonadota</taxon>
        <taxon>Alphaproteobacteria</taxon>
        <taxon>Hyphomicrobiales</taxon>
        <taxon>Brucellaceae</taxon>
        <taxon>Brucella/Ochrobactrum group</taxon>
        <taxon>Ochrobactrum</taxon>
    </lineage>
</organism>
<accession>A0A2P9HF29</accession>
<evidence type="ECO:0000313" key="1">
    <source>
        <dbReference type="EMBL" id="SPL62707.1"/>
    </source>
</evidence>
<evidence type="ECO:0000313" key="2">
    <source>
        <dbReference type="Proteomes" id="UP000246073"/>
    </source>
</evidence>
<protein>
    <submittedName>
        <fullName evidence="1">Uncharacterized protein</fullName>
    </submittedName>
</protein>